<gene>
    <name evidence="3" type="ORF">EXY26_02345</name>
</gene>
<evidence type="ECO:0000313" key="4">
    <source>
        <dbReference type="Proteomes" id="UP000297638"/>
    </source>
</evidence>
<dbReference type="InterPro" id="IPR027417">
    <property type="entry name" value="P-loop_NTPase"/>
</dbReference>
<dbReference type="InterPro" id="IPR001650">
    <property type="entry name" value="Helicase_C-like"/>
</dbReference>
<keyword evidence="3" id="KW-0547">Nucleotide-binding</keyword>
<keyword evidence="3" id="KW-0378">Hydrolase</keyword>
<dbReference type="Gene3D" id="3.40.50.300">
    <property type="entry name" value="P-loop containing nucleotide triphosphate hydrolases"/>
    <property type="match status" value="2"/>
</dbReference>
<keyword evidence="3" id="KW-0347">Helicase</keyword>
<dbReference type="EMBL" id="SPDS01000001">
    <property type="protein sequence ID" value="TFH57703.1"/>
    <property type="molecule type" value="Genomic_DNA"/>
</dbReference>
<reference evidence="3 4" key="1">
    <citation type="submission" date="2019-03" db="EMBL/GenBank/DDBJ databases">
        <title>Glutamicibacter sp. LJH19 genome.</title>
        <authorList>
            <person name="Sinai Borker S."/>
            <person name="Kumar R."/>
        </authorList>
    </citation>
    <scope>NUCLEOTIDE SEQUENCE [LARGE SCALE GENOMIC DNA]</scope>
    <source>
        <strain evidence="3 4">LJH19</strain>
    </source>
</reference>
<dbReference type="SUPFAM" id="SSF52540">
    <property type="entry name" value="P-loop containing nucleoside triphosphate hydrolases"/>
    <property type="match status" value="1"/>
</dbReference>
<feature type="compositionally biased region" description="Polar residues" evidence="1">
    <location>
        <begin position="1063"/>
        <end position="1077"/>
    </location>
</feature>
<dbReference type="GO" id="GO:0004386">
    <property type="term" value="F:helicase activity"/>
    <property type="evidence" value="ECO:0007669"/>
    <property type="project" value="UniProtKB-KW"/>
</dbReference>
<dbReference type="SMART" id="SM00490">
    <property type="entry name" value="HELICc"/>
    <property type="match status" value="1"/>
</dbReference>
<comment type="caution">
    <text evidence="3">The sequence shown here is derived from an EMBL/GenBank/DDBJ whole genome shotgun (WGS) entry which is preliminary data.</text>
</comment>
<evidence type="ECO:0000259" key="2">
    <source>
        <dbReference type="PROSITE" id="PS51194"/>
    </source>
</evidence>
<dbReference type="Proteomes" id="UP000297638">
    <property type="component" value="Unassembled WGS sequence"/>
</dbReference>
<feature type="domain" description="Helicase C-terminal" evidence="2">
    <location>
        <begin position="744"/>
        <end position="919"/>
    </location>
</feature>
<dbReference type="PROSITE" id="PS51194">
    <property type="entry name" value="HELICASE_CTER"/>
    <property type="match status" value="1"/>
</dbReference>
<protein>
    <submittedName>
        <fullName evidence="3">Helicase</fullName>
    </submittedName>
</protein>
<feature type="region of interest" description="Disordered" evidence="1">
    <location>
        <begin position="1035"/>
        <end position="1077"/>
    </location>
</feature>
<evidence type="ECO:0000313" key="3">
    <source>
        <dbReference type="EMBL" id="TFH57703.1"/>
    </source>
</evidence>
<dbReference type="CDD" id="cd18785">
    <property type="entry name" value="SF2_C"/>
    <property type="match status" value="1"/>
</dbReference>
<dbReference type="AlphaFoldDB" id="A0A4Y8U3E9"/>
<name>A0A4Y8U3E9_9MICC</name>
<keyword evidence="3" id="KW-0067">ATP-binding</keyword>
<dbReference type="Pfam" id="PF00271">
    <property type="entry name" value="Helicase_C"/>
    <property type="match status" value="1"/>
</dbReference>
<proteinExistence type="predicted"/>
<evidence type="ECO:0000256" key="1">
    <source>
        <dbReference type="SAM" id="MobiDB-lite"/>
    </source>
</evidence>
<sequence length="1077" mass="119641">MTSLEAKYGVRKETVDRLIADLYGPDNHDEVLTERPLERYVTGVLWPASDDVFSEVADDPQSEASEGAEGASDIGVANALQNYPSTFGATISVDLGRSTKIKVIPRAAKYVPESNKNEFSKDVDENFNWRRRAIGPVAHELDLSSVATHRITVKEHELELYVRVRKPVAGIATATIVLRNLQPKPPIGEDRDNACWFQCGIEITSEDYALTDRSKLRTSVSSDRDLATSELLYRNHMVFGVGHGCALEVDVNDIEENRCGRISTTFVPTTEVPRAKPGTTNADLRLITLGTGESTDVFRELRTLTTEYEQWIASTETNVNRSGEAFVPIHLRPVAGQHMEEARRTLARIRAGINLLEDDKRAFRAFQLANQAMHLQRSRQDWVRNDDKSDFILDNKQKWRPFQLAFILLNLPSVTDRQHPERNIADLLWFPTGGGKTEAYLGLIAYLILLRRLNDSTAEGVAVIMRYTLRLLTIQQFERAAMLICSLESVRLQETSSLGQKPFSIGLWVGSAAVPNTLRDAVSALRKLERGELVAEGNPCQIKSCPWCGSYLPVDSYKVIPRTRLKVSCANKNCEFADGLPVHLVDSDIYREEPELIIGTVDKFAQMSWKGEVASLFGRSSGTSIGPDLIIQDELHLISGPLGSTVGLFEAAIDLAAGGALRQGANESHRPKIIASTATIRRASEQIRAVFDRDSRLFPPPGIAPDQSFFAESASAEELGTRQYVGVMAAGTSHTTLMVRTYASLLNSGEAIESQSIEDKDPYWTLIGYFNSLRVLGSALLQVHDDVATRLRLLARRFETNPRENLQVSELTSRRPSDQIPGALKSLEKSLLDDEFPEDVVLATNMISVGLDVDRLGLMAVMGQPQSSAEYIQATSRVGRKHPGLVVTIYNAAKTRDRSHYESFSDYHGAMYRAVEATSATPFAARARDRALHAVLVSAVRMLLPDLRNDDAAGQLRDYNSKVQQLADALVDRAMRTNPEDPSVARATRRELDELLATWKLSVDQDDKLEYRNWRNPQTALLVDASQALDLPDIPLSKRETPWPTPTSMRDVDAQTGLRPSFYRNTATSNAVPTEPK</sequence>
<accession>A0A4Y8U3E9</accession>
<organism evidence="3 4">
    <name type="scientific">Glutamicibacter arilaitensis</name>
    <dbReference type="NCBI Taxonomy" id="256701"/>
    <lineage>
        <taxon>Bacteria</taxon>
        <taxon>Bacillati</taxon>
        <taxon>Actinomycetota</taxon>
        <taxon>Actinomycetes</taxon>
        <taxon>Micrococcales</taxon>
        <taxon>Micrococcaceae</taxon>
        <taxon>Glutamicibacter</taxon>
    </lineage>
</organism>